<reference evidence="2" key="1">
    <citation type="submission" date="2015-07" db="EMBL/GenBank/DDBJ databases">
        <authorList>
            <person name="Teixeira M.M."/>
            <person name="Souza R.C."/>
            <person name="Almeida L.G."/>
            <person name="Vicente V.A."/>
            <person name="de Hoog S."/>
            <person name="Bocca A.L."/>
            <person name="de Almeida S.R."/>
            <person name="Vasconcelos A.T."/>
            <person name="Felipe M.S."/>
        </authorList>
    </citation>
    <scope>NUCLEOTIDE SEQUENCE [LARGE SCALE GENOMIC DNA]</scope>
    <source>
        <strain evidence="2">KSF</strain>
    </source>
</reference>
<accession>A0A1C1CRQ2</accession>
<proteinExistence type="predicted"/>
<organism evidence="1 2">
    <name type="scientific">Cladophialophora carrionii</name>
    <dbReference type="NCBI Taxonomy" id="86049"/>
    <lineage>
        <taxon>Eukaryota</taxon>
        <taxon>Fungi</taxon>
        <taxon>Dikarya</taxon>
        <taxon>Ascomycota</taxon>
        <taxon>Pezizomycotina</taxon>
        <taxon>Eurotiomycetes</taxon>
        <taxon>Chaetothyriomycetidae</taxon>
        <taxon>Chaetothyriales</taxon>
        <taxon>Herpotrichiellaceae</taxon>
        <taxon>Cladophialophora</taxon>
    </lineage>
</organism>
<dbReference type="VEuPathDB" id="FungiDB:CLCR_09302"/>
<keyword evidence="2" id="KW-1185">Reference proteome</keyword>
<protein>
    <submittedName>
        <fullName evidence="1">Uncharacterized protein</fullName>
    </submittedName>
</protein>
<evidence type="ECO:0000313" key="2">
    <source>
        <dbReference type="Proteomes" id="UP000094526"/>
    </source>
</evidence>
<dbReference type="EMBL" id="LGRB01000009">
    <property type="protein sequence ID" value="OCT51180.1"/>
    <property type="molecule type" value="Genomic_DNA"/>
</dbReference>
<comment type="caution">
    <text evidence="1">The sequence shown here is derived from an EMBL/GenBank/DDBJ whole genome shotgun (WGS) entry which is preliminary data.</text>
</comment>
<dbReference type="Proteomes" id="UP000094526">
    <property type="component" value="Unassembled WGS sequence"/>
</dbReference>
<gene>
    <name evidence="1" type="ORF">CLCR_09302</name>
</gene>
<dbReference type="AlphaFoldDB" id="A0A1C1CRQ2"/>
<evidence type="ECO:0000313" key="1">
    <source>
        <dbReference type="EMBL" id="OCT51180.1"/>
    </source>
</evidence>
<name>A0A1C1CRQ2_9EURO</name>
<sequence length="74" mass="8432">MPASIIQPDEDLDQPRKFMLFGLEIFHQLQCPNLLGKRIYGVNILDITGEHSLEIQIKSLLGLSPPRFSRVMVI</sequence>